<dbReference type="InterPro" id="IPR004358">
    <property type="entry name" value="Sig_transdc_His_kin-like_C"/>
</dbReference>
<dbReference type="SUPFAM" id="SSF158472">
    <property type="entry name" value="HAMP domain-like"/>
    <property type="match status" value="1"/>
</dbReference>
<dbReference type="GO" id="GO:0000155">
    <property type="term" value="F:phosphorelay sensor kinase activity"/>
    <property type="evidence" value="ECO:0007669"/>
    <property type="project" value="InterPro"/>
</dbReference>
<keyword evidence="4" id="KW-0597">Phosphoprotein</keyword>
<dbReference type="AlphaFoldDB" id="A0A1I3ZVF3"/>
<keyword evidence="9" id="KW-0902">Two-component regulatory system</keyword>
<evidence type="ECO:0000313" key="15">
    <source>
        <dbReference type="EMBL" id="SFK47616.1"/>
    </source>
</evidence>
<evidence type="ECO:0000256" key="12">
    <source>
        <dbReference type="SAM" id="Phobius"/>
    </source>
</evidence>
<evidence type="ECO:0000256" key="8">
    <source>
        <dbReference type="ARBA" id="ARBA00022989"/>
    </source>
</evidence>
<comment type="subcellular location">
    <subcellularLocation>
        <location evidence="2">Cell membrane</location>
    </subcellularLocation>
</comment>
<name>A0A1I3ZVF3_9PSEU</name>
<dbReference type="CDD" id="cd06225">
    <property type="entry name" value="HAMP"/>
    <property type="match status" value="1"/>
</dbReference>
<evidence type="ECO:0000256" key="6">
    <source>
        <dbReference type="ARBA" id="ARBA00022692"/>
    </source>
</evidence>
<proteinExistence type="predicted"/>
<dbReference type="GO" id="GO:0005886">
    <property type="term" value="C:plasma membrane"/>
    <property type="evidence" value="ECO:0007669"/>
    <property type="project" value="UniProtKB-SubCell"/>
</dbReference>
<dbReference type="PROSITE" id="PS50109">
    <property type="entry name" value="HIS_KIN"/>
    <property type="match status" value="1"/>
</dbReference>
<dbReference type="STRING" id="115433.SAMN05421835_12235"/>
<dbReference type="PANTHER" id="PTHR45436:SF5">
    <property type="entry name" value="SENSOR HISTIDINE KINASE TRCS"/>
    <property type="match status" value="1"/>
</dbReference>
<sequence length="372" mass="40066">MTLLRSARARLALSYALIVIVAGVILLALVWLFLLRYVPDDAIPMRSGFVPNRSDLGRAFWPRATWAFAFLVAFGLIGGWFLAGRMLSPLQRITAATRATAAGSLSHRIRMTGRDDEFGELADAFDSMLARIESHVAEQRRFAANASHELRTPLSVMRSVLDVARDDPDADPRVALERLAATNDRAIAVAEALLALASAERGIDKREPIDLSLAAEAAAEELLPLAERSDVTLDLSGDRADVRGDPALLSQLATNLLHNAIVHNTAGGWARVATSSTHGEVTLVVENTGEVLDDATVSTLAEPFQRGSERTRRDDHSGTGLGLAIARAIVDGHDGTLTLRARTAGGIRVEVRLPAADQRPTSAPEDQRGGRW</sequence>
<dbReference type="InterPro" id="IPR003660">
    <property type="entry name" value="HAMP_dom"/>
</dbReference>
<dbReference type="PRINTS" id="PR00344">
    <property type="entry name" value="BCTRLSENSOR"/>
</dbReference>
<dbReference type="Pfam" id="PF02518">
    <property type="entry name" value="HATPase_c"/>
    <property type="match status" value="1"/>
</dbReference>
<evidence type="ECO:0000256" key="2">
    <source>
        <dbReference type="ARBA" id="ARBA00004236"/>
    </source>
</evidence>
<dbReference type="OrthoDB" id="9786919at2"/>
<keyword evidence="6 12" id="KW-0812">Transmembrane</keyword>
<dbReference type="EC" id="2.7.13.3" evidence="3"/>
<dbReference type="RefSeq" id="WP_091513662.1">
    <property type="nucleotide sequence ID" value="NZ_CBDQZW010000020.1"/>
</dbReference>
<evidence type="ECO:0000259" key="14">
    <source>
        <dbReference type="PROSITE" id="PS50885"/>
    </source>
</evidence>
<evidence type="ECO:0000256" key="10">
    <source>
        <dbReference type="ARBA" id="ARBA00023136"/>
    </source>
</evidence>
<dbReference type="InterPro" id="IPR003661">
    <property type="entry name" value="HisK_dim/P_dom"/>
</dbReference>
<dbReference type="Proteomes" id="UP000199025">
    <property type="component" value="Unassembled WGS sequence"/>
</dbReference>
<keyword evidence="8 12" id="KW-1133">Transmembrane helix</keyword>
<keyword evidence="16" id="KW-1185">Reference proteome</keyword>
<evidence type="ECO:0000256" key="9">
    <source>
        <dbReference type="ARBA" id="ARBA00023012"/>
    </source>
</evidence>
<dbReference type="SMART" id="SM00387">
    <property type="entry name" value="HATPase_c"/>
    <property type="match status" value="1"/>
</dbReference>
<reference evidence="15 16" key="1">
    <citation type="submission" date="2016-10" db="EMBL/GenBank/DDBJ databases">
        <authorList>
            <person name="de Groot N.N."/>
        </authorList>
    </citation>
    <scope>NUCLEOTIDE SEQUENCE [LARGE SCALE GENOMIC DNA]</scope>
    <source>
        <strain evidence="15 16">DSM 44468</strain>
    </source>
</reference>
<dbReference type="PROSITE" id="PS50885">
    <property type="entry name" value="HAMP"/>
    <property type="match status" value="1"/>
</dbReference>
<dbReference type="SUPFAM" id="SSF47384">
    <property type="entry name" value="Homodimeric domain of signal transducing histidine kinase"/>
    <property type="match status" value="1"/>
</dbReference>
<feature type="domain" description="HAMP" evidence="14">
    <location>
        <begin position="84"/>
        <end position="137"/>
    </location>
</feature>
<comment type="catalytic activity">
    <reaction evidence="1">
        <text>ATP + protein L-histidine = ADP + protein N-phospho-L-histidine.</text>
        <dbReference type="EC" id="2.7.13.3"/>
    </reaction>
</comment>
<evidence type="ECO:0000256" key="11">
    <source>
        <dbReference type="SAM" id="MobiDB-lite"/>
    </source>
</evidence>
<gene>
    <name evidence="15" type="ORF">SAMN05421835_12235</name>
</gene>
<feature type="transmembrane region" description="Helical" evidence="12">
    <location>
        <begin position="64"/>
        <end position="83"/>
    </location>
</feature>
<evidence type="ECO:0000256" key="1">
    <source>
        <dbReference type="ARBA" id="ARBA00000085"/>
    </source>
</evidence>
<dbReference type="CDD" id="cd00082">
    <property type="entry name" value="HisKA"/>
    <property type="match status" value="1"/>
</dbReference>
<evidence type="ECO:0000256" key="5">
    <source>
        <dbReference type="ARBA" id="ARBA00022679"/>
    </source>
</evidence>
<evidence type="ECO:0000256" key="3">
    <source>
        <dbReference type="ARBA" id="ARBA00012438"/>
    </source>
</evidence>
<dbReference type="EMBL" id="FORP01000022">
    <property type="protein sequence ID" value="SFK47616.1"/>
    <property type="molecule type" value="Genomic_DNA"/>
</dbReference>
<dbReference type="PANTHER" id="PTHR45436">
    <property type="entry name" value="SENSOR HISTIDINE KINASE YKOH"/>
    <property type="match status" value="1"/>
</dbReference>
<feature type="domain" description="Histidine kinase" evidence="13">
    <location>
        <begin position="145"/>
        <end position="357"/>
    </location>
</feature>
<dbReference type="InterPro" id="IPR050428">
    <property type="entry name" value="TCS_sensor_his_kinase"/>
</dbReference>
<dbReference type="Pfam" id="PF00512">
    <property type="entry name" value="HisKA"/>
    <property type="match status" value="1"/>
</dbReference>
<dbReference type="InterPro" id="IPR003594">
    <property type="entry name" value="HATPase_dom"/>
</dbReference>
<feature type="transmembrane region" description="Helical" evidence="12">
    <location>
        <begin position="12"/>
        <end position="34"/>
    </location>
</feature>
<dbReference type="Pfam" id="PF00672">
    <property type="entry name" value="HAMP"/>
    <property type="match status" value="1"/>
</dbReference>
<evidence type="ECO:0000256" key="7">
    <source>
        <dbReference type="ARBA" id="ARBA00022777"/>
    </source>
</evidence>
<accession>A0A1I3ZVF3</accession>
<dbReference type="SUPFAM" id="SSF55874">
    <property type="entry name" value="ATPase domain of HSP90 chaperone/DNA topoisomerase II/histidine kinase"/>
    <property type="match status" value="1"/>
</dbReference>
<feature type="region of interest" description="Disordered" evidence="11">
    <location>
        <begin position="353"/>
        <end position="372"/>
    </location>
</feature>
<keyword evidence="5" id="KW-0808">Transferase</keyword>
<evidence type="ECO:0000313" key="16">
    <source>
        <dbReference type="Proteomes" id="UP000199025"/>
    </source>
</evidence>
<dbReference type="InterPro" id="IPR036890">
    <property type="entry name" value="HATPase_C_sf"/>
</dbReference>
<dbReference type="Gene3D" id="1.10.287.130">
    <property type="match status" value="1"/>
</dbReference>
<dbReference type="SMART" id="SM00388">
    <property type="entry name" value="HisKA"/>
    <property type="match status" value="1"/>
</dbReference>
<keyword evidence="10 12" id="KW-0472">Membrane</keyword>
<dbReference type="InterPro" id="IPR036097">
    <property type="entry name" value="HisK_dim/P_sf"/>
</dbReference>
<dbReference type="InterPro" id="IPR005467">
    <property type="entry name" value="His_kinase_dom"/>
</dbReference>
<dbReference type="Gene3D" id="6.10.340.10">
    <property type="match status" value="1"/>
</dbReference>
<protein>
    <recommendedName>
        <fullName evidence="3">histidine kinase</fullName>
        <ecNumber evidence="3">2.7.13.3</ecNumber>
    </recommendedName>
</protein>
<evidence type="ECO:0000256" key="4">
    <source>
        <dbReference type="ARBA" id="ARBA00022553"/>
    </source>
</evidence>
<keyword evidence="7 15" id="KW-0418">Kinase</keyword>
<evidence type="ECO:0000259" key="13">
    <source>
        <dbReference type="PROSITE" id="PS50109"/>
    </source>
</evidence>
<dbReference type="SMART" id="SM00304">
    <property type="entry name" value="HAMP"/>
    <property type="match status" value="1"/>
</dbReference>
<organism evidence="15 16">
    <name type="scientific">Amycolatopsis sacchari</name>
    <dbReference type="NCBI Taxonomy" id="115433"/>
    <lineage>
        <taxon>Bacteria</taxon>
        <taxon>Bacillati</taxon>
        <taxon>Actinomycetota</taxon>
        <taxon>Actinomycetes</taxon>
        <taxon>Pseudonocardiales</taxon>
        <taxon>Pseudonocardiaceae</taxon>
        <taxon>Amycolatopsis</taxon>
    </lineage>
</organism>
<dbReference type="Gene3D" id="3.30.565.10">
    <property type="entry name" value="Histidine kinase-like ATPase, C-terminal domain"/>
    <property type="match status" value="1"/>
</dbReference>